<comment type="caution">
    <text evidence="7">The sequence shown here is derived from an EMBL/GenBank/DDBJ whole genome shotgun (WGS) entry which is preliminary data.</text>
</comment>
<evidence type="ECO:0000256" key="5">
    <source>
        <dbReference type="ARBA" id="ARBA00023136"/>
    </source>
</evidence>
<protein>
    <submittedName>
        <fullName evidence="7">Uncharacterized protein (TIGR00297 family)</fullName>
    </submittedName>
</protein>
<proteinExistence type="inferred from homology"/>
<reference evidence="7 8" key="1">
    <citation type="submission" date="2018-07" db="EMBL/GenBank/DDBJ databases">
        <title>Genomic Encyclopedia of Type Strains, Phase IV (KMG-IV): sequencing the most valuable type-strain genomes for metagenomic binning, comparative biology and taxonomic classification.</title>
        <authorList>
            <person name="Goeker M."/>
        </authorList>
    </citation>
    <scope>NUCLEOTIDE SEQUENCE [LARGE SCALE GENOMIC DNA]</scope>
    <source>
        <strain evidence="7 8">DSM 7466</strain>
    </source>
</reference>
<evidence type="ECO:0000256" key="4">
    <source>
        <dbReference type="ARBA" id="ARBA00022989"/>
    </source>
</evidence>
<comment type="subcellular location">
    <subcellularLocation>
        <location evidence="1">Membrane</location>
        <topology evidence="1">Multi-pass membrane protein</topology>
    </subcellularLocation>
</comment>
<feature type="transmembrane region" description="Helical" evidence="6">
    <location>
        <begin position="7"/>
        <end position="25"/>
    </location>
</feature>
<dbReference type="GO" id="GO:0016020">
    <property type="term" value="C:membrane"/>
    <property type="evidence" value="ECO:0007669"/>
    <property type="project" value="UniProtKB-SubCell"/>
</dbReference>
<dbReference type="InterPro" id="IPR002794">
    <property type="entry name" value="DUF92_TMEM19"/>
</dbReference>
<dbReference type="Pfam" id="PF01940">
    <property type="entry name" value="DUF92"/>
    <property type="match status" value="1"/>
</dbReference>
<dbReference type="NCBIfam" id="TIGR00297">
    <property type="entry name" value="TIGR00297 family protein"/>
    <property type="match status" value="1"/>
</dbReference>
<sequence length="227" mass="24026">MIDLNIGYVLLCVFIGFLTYYRGALDVWGSLFMILMGLLIILSAGFNWLLLIFIFLVLGLLSTKYRHEYKKELGVFEGTRSAKNVISNGIVPFIMAAFGYYDGFVGGFIGSVATATADTMASEIGVLQTPRLITTLKRVEPGTDGGISSLGTAAGIAGAGIIGLSAFLLGVCPDPLKSMKVAVIAGTVGCFMDSLLGAVLERRKYLTNEHVNLLATVTGAVIGIILG</sequence>
<dbReference type="DNASU" id="1471861"/>
<evidence type="ECO:0000256" key="2">
    <source>
        <dbReference type="ARBA" id="ARBA00009012"/>
    </source>
</evidence>
<gene>
    <name evidence="7" type="ORF">C7452_1315</name>
</gene>
<dbReference type="AlphaFoldDB" id="A0A371NBE2"/>
<keyword evidence="4 6" id="KW-1133">Transmembrane helix</keyword>
<feature type="transmembrane region" description="Helical" evidence="6">
    <location>
        <begin position="147"/>
        <end position="169"/>
    </location>
</feature>
<dbReference type="EMBL" id="QREL01000002">
    <property type="protein sequence ID" value="REE26353.1"/>
    <property type="molecule type" value="Genomic_DNA"/>
</dbReference>
<dbReference type="RefSeq" id="WP_010877200.1">
    <property type="nucleotide sequence ID" value="NZ_QREL01000002.1"/>
</dbReference>
<evidence type="ECO:0000313" key="8">
    <source>
        <dbReference type="Proteomes" id="UP000256864"/>
    </source>
</evidence>
<comment type="similarity">
    <text evidence="2">Belongs to the TMEM19 family.</text>
</comment>
<evidence type="ECO:0000256" key="3">
    <source>
        <dbReference type="ARBA" id="ARBA00022692"/>
    </source>
</evidence>
<keyword evidence="8" id="KW-1185">Reference proteome</keyword>
<keyword evidence="5 6" id="KW-0472">Membrane</keyword>
<organism evidence="7 8">
    <name type="scientific">Methanothermobacter defluvii</name>
    <dbReference type="NCBI Taxonomy" id="49339"/>
    <lineage>
        <taxon>Archaea</taxon>
        <taxon>Methanobacteriati</taxon>
        <taxon>Methanobacteriota</taxon>
        <taxon>Methanomada group</taxon>
        <taxon>Methanobacteria</taxon>
        <taxon>Methanobacteriales</taxon>
        <taxon>Methanobacteriaceae</taxon>
        <taxon>Methanothermobacter</taxon>
    </lineage>
</organism>
<dbReference type="PANTHER" id="PTHR13353">
    <property type="entry name" value="TRANSMEMBRANE PROTEIN 19"/>
    <property type="match status" value="1"/>
</dbReference>
<dbReference type="Proteomes" id="UP000256864">
    <property type="component" value="Unassembled WGS sequence"/>
</dbReference>
<accession>A0A371NBE2</accession>
<evidence type="ECO:0000256" key="6">
    <source>
        <dbReference type="SAM" id="Phobius"/>
    </source>
</evidence>
<dbReference type="GeneID" id="1471861"/>
<keyword evidence="3 6" id="KW-0812">Transmembrane</keyword>
<evidence type="ECO:0000313" key="7">
    <source>
        <dbReference type="EMBL" id="REE26353.1"/>
    </source>
</evidence>
<feature type="transmembrane region" description="Helical" evidence="6">
    <location>
        <begin position="31"/>
        <end position="61"/>
    </location>
</feature>
<dbReference type="PANTHER" id="PTHR13353:SF5">
    <property type="entry name" value="TRANSMEMBRANE PROTEIN 19"/>
    <property type="match status" value="1"/>
</dbReference>
<name>A0A371NBE2_9EURY</name>
<evidence type="ECO:0000256" key="1">
    <source>
        <dbReference type="ARBA" id="ARBA00004141"/>
    </source>
</evidence>